<dbReference type="AlphaFoldDB" id="A0A8J3VM20"/>
<accession>A0A8J3VM20</accession>
<protein>
    <submittedName>
        <fullName evidence="1">Uncharacterized protein</fullName>
    </submittedName>
</protein>
<keyword evidence="2" id="KW-1185">Reference proteome</keyword>
<proteinExistence type="predicted"/>
<dbReference type="RefSeq" id="WP_203914936.1">
    <property type="nucleotide sequence ID" value="NZ_BONY01000123.1"/>
</dbReference>
<organism evidence="1 2">
    <name type="scientific">Rhizocola hellebori</name>
    <dbReference type="NCBI Taxonomy" id="1392758"/>
    <lineage>
        <taxon>Bacteria</taxon>
        <taxon>Bacillati</taxon>
        <taxon>Actinomycetota</taxon>
        <taxon>Actinomycetes</taxon>
        <taxon>Micromonosporales</taxon>
        <taxon>Micromonosporaceae</taxon>
        <taxon>Rhizocola</taxon>
    </lineage>
</organism>
<comment type="caution">
    <text evidence="1">The sequence shown here is derived from an EMBL/GenBank/DDBJ whole genome shotgun (WGS) entry which is preliminary data.</text>
</comment>
<evidence type="ECO:0000313" key="2">
    <source>
        <dbReference type="Proteomes" id="UP000612899"/>
    </source>
</evidence>
<dbReference type="Proteomes" id="UP000612899">
    <property type="component" value="Unassembled WGS sequence"/>
</dbReference>
<dbReference type="EMBL" id="BONY01000123">
    <property type="protein sequence ID" value="GIH11217.1"/>
    <property type="molecule type" value="Genomic_DNA"/>
</dbReference>
<sequence>MRRPERQLLDTQPRENSKSEFDSLLSWIDLAAHKWLPAVARHTMTLSDALANATTTLTEQQSTADARRLLLFPLAHHGIPQLTAGLFHQLIDACCEARRADARVLIAGLPVGRNERPAGAARTVDRIAELFRAFGWDVESAGDISALDGLGHHFATRARTTAYTRRAIDLPDLLAASACDAVETDWIYLADSVAPGRHLHGLSCTAPFGRLHTPGKPFAPPPQAAKRAPAGADQLWSAGLTLGLTDKVGIGWQWHEHLQAEVRAQLGPLWKKLMTAELTCHYGIRGEEPRRVTISGPLRDTAILPLFGAPRVSAATETLIATAAAIRPTTLVVDDVTPRIFYADYAADEIRNTYAAVAKAHGCQSAFLSGIEPADLASRIKTMLDLFTVGDLIEASPPGRANRSRGTFTGYDAIHLAAMAVACTYHADAALAAQAHNVPALQVITRRDGHAAIISRSGPPGAFNDHELRLEPIWLSKPFRGYP</sequence>
<name>A0A8J3VM20_9ACTN</name>
<gene>
    <name evidence="1" type="ORF">Rhe02_92840</name>
</gene>
<evidence type="ECO:0000313" key="1">
    <source>
        <dbReference type="EMBL" id="GIH11217.1"/>
    </source>
</evidence>
<reference evidence="1" key="1">
    <citation type="submission" date="2021-01" db="EMBL/GenBank/DDBJ databases">
        <title>Whole genome shotgun sequence of Rhizocola hellebori NBRC 109834.</title>
        <authorList>
            <person name="Komaki H."/>
            <person name="Tamura T."/>
        </authorList>
    </citation>
    <scope>NUCLEOTIDE SEQUENCE</scope>
    <source>
        <strain evidence="1">NBRC 109834</strain>
    </source>
</reference>